<dbReference type="Proteomes" id="UP000242687">
    <property type="component" value="Unassembled WGS sequence"/>
</dbReference>
<dbReference type="EMBL" id="PGFJ01000001">
    <property type="protein sequence ID" value="PJJ84885.1"/>
    <property type="molecule type" value="Genomic_DNA"/>
</dbReference>
<reference evidence="4 5" key="1">
    <citation type="submission" date="2017-11" db="EMBL/GenBank/DDBJ databases">
        <title>Genomic Encyclopedia of Archaeal and Bacterial Type Strains, Phase II (KMG-II): From Individual Species to Whole Genera.</title>
        <authorList>
            <person name="Goeker M."/>
        </authorList>
    </citation>
    <scope>NUCLEOTIDE SEQUENCE [LARGE SCALE GENOMIC DNA]</scope>
    <source>
        <strain evidence="4 5">DSM 28175</strain>
    </source>
</reference>
<evidence type="ECO:0000313" key="4">
    <source>
        <dbReference type="EMBL" id="PJJ84885.1"/>
    </source>
</evidence>
<dbReference type="OrthoDB" id="797376at2"/>
<evidence type="ECO:0000313" key="5">
    <source>
        <dbReference type="Proteomes" id="UP000242687"/>
    </source>
</evidence>
<dbReference type="SUPFAM" id="SSF54928">
    <property type="entry name" value="RNA-binding domain, RBD"/>
    <property type="match status" value="1"/>
</dbReference>
<comment type="caution">
    <text evidence="4">The sequence shown here is derived from an EMBL/GenBank/DDBJ whole genome shotgun (WGS) entry which is preliminary data.</text>
</comment>
<sequence length="102" mass="11478">MVKIFFGGFPLDMTELEIVQRVALYADVQTIKIVRDKKTRVCKGYAFLEVADKAGAEQAIEALSGTYIAGRELLLNIVPDQPAGMRPKPAQKTFRRPRLQRN</sequence>
<proteinExistence type="predicted"/>
<dbReference type="Gene3D" id="3.30.70.330">
    <property type="match status" value="1"/>
</dbReference>
<feature type="region of interest" description="Disordered" evidence="2">
    <location>
        <begin position="80"/>
        <end position="102"/>
    </location>
</feature>
<feature type="compositionally biased region" description="Basic residues" evidence="2">
    <location>
        <begin position="93"/>
        <end position="102"/>
    </location>
</feature>
<dbReference type="PANTHER" id="PTHR45880">
    <property type="entry name" value="RNA-BINDING MOTIF PROTEIN, X-LINKED 2"/>
    <property type="match status" value="1"/>
</dbReference>
<dbReference type="InterPro" id="IPR012677">
    <property type="entry name" value="Nucleotide-bd_a/b_plait_sf"/>
</dbReference>
<evidence type="ECO:0000259" key="3">
    <source>
        <dbReference type="PROSITE" id="PS50102"/>
    </source>
</evidence>
<dbReference type="GO" id="GO:0003723">
    <property type="term" value="F:RNA binding"/>
    <property type="evidence" value="ECO:0007669"/>
    <property type="project" value="UniProtKB-KW"/>
</dbReference>
<name>A0A2H9VVP0_9SPHI</name>
<dbReference type="PROSITE" id="PS50102">
    <property type="entry name" value="RRM"/>
    <property type="match status" value="1"/>
</dbReference>
<dbReference type="AlphaFoldDB" id="A0A2H9VVP0"/>
<accession>A0A2H9VVP0</accession>
<dbReference type="GO" id="GO:0000398">
    <property type="term" value="P:mRNA splicing, via spliceosome"/>
    <property type="evidence" value="ECO:0007669"/>
    <property type="project" value="TreeGrafter"/>
</dbReference>
<dbReference type="InterPro" id="IPR000504">
    <property type="entry name" value="RRM_dom"/>
</dbReference>
<gene>
    <name evidence="4" type="ORF">CLV57_1907</name>
</gene>
<keyword evidence="1" id="KW-0694">RNA-binding</keyword>
<keyword evidence="5" id="KW-1185">Reference proteome</keyword>
<dbReference type="InterPro" id="IPR051847">
    <property type="entry name" value="RNA_proc/Spliceosome_comp"/>
</dbReference>
<evidence type="ECO:0000256" key="1">
    <source>
        <dbReference type="ARBA" id="ARBA00022884"/>
    </source>
</evidence>
<dbReference type="PANTHER" id="PTHR45880:SF2">
    <property type="entry name" value="GLYCINE-RICH RNA-BINDING PROTEIN 4, MITOCHONDRIAL ISOFORM X1"/>
    <property type="match status" value="1"/>
</dbReference>
<organism evidence="4 5">
    <name type="scientific">Mucilaginibacter auburnensis</name>
    <dbReference type="NCBI Taxonomy" id="1457233"/>
    <lineage>
        <taxon>Bacteria</taxon>
        <taxon>Pseudomonadati</taxon>
        <taxon>Bacteroidota</taxon>
        <taxon>Sphingobacteriia</taxon>
        <taxon>Sphingobacteriales</taxon>
        <taxon>Sphingobacteriaceae</taxon>
        <taxon>Mucilaginibacter</taxon>
    </lineage>
</organism>
<dbReference type="InterPro" id="IPR035979">
    <property type="entry name" value="RBD_domain_sf"/>
</dbReference>
<protein>
    <submittedName>
        <fullName evidence="4">RNA recognition motif-containing protein</fullName>
    </submittedName>
</protein>
<dbReference type="RefSeq" id="WP_100341057.1">
    <property type="nucleotide sequence ID" value="NZ_PGFJ01000001.1"/>
</dbReference>
<feature type="domain" description="RRM" evidence="3">
    <location>
        <begin position="2"/>
        <end position="80"/>
    </location>
</feature>
<evidence type="ECO:0000256" key="2">
    <source>
        <dbReference type="SAM" id="MobiDB-lite"/>
    </source>
</evidence>
<dbReference type="Pfam" id="PF00076">
    <property type="entry name" value="RRM_1"/>
    <property type="match status" value="1"/>
</dbReference>
<dbReference type="SMART" id="SM00360">
    <property type="entry name" value="RRM"/>
    <property type="match status" value="1"/>
</dbReference>
<dbReference type="CDD" id="cd00590">
    <property type="entry name" value="RRM_SF"/>
    <property type="match status" value="1"/>
</dbReference>